<dbReference type="Pfam" id="PF02630">
    <property type="entry name" value="SCO1-SenC"/>
    <property type="match status" value="1"/>
</dbReference>
<evidence type="ECO:0000256" key="3">
    <source>
        <dbReference type="SAM" id="Phobius"/>
    </source>
</evidence>
<dbReference type="STRING" id="35608.A0A2U1L0B2"/>
<evidence type="ECO:0000256" key="1">
    <source>
        <dbReference type="ARBA" id="ARBA00010996"/>
    </source>
</evidence>
<evidence type="ECO:0000256" key="2">
    <source>
        <dbReference type="SAM" id="MobiDB-lite"/>
    </source>
</evidence>
<keyword evidence="3" id="KW-1133">Transmembrane helix</keyword>
<proteinExistence type="inferred from homology"/>
<dbReference type="SUPFAM" id="SSF52833">
    <property type="entry name" value="Thioredoxin-like"/>
    <property type="match status" value="1"/>
</dbReference>
<evidence type="ECO:0000313" key="4">
    <source>
        <dbReference type="EMBL" id="PWA42445.1"/>
    </source>
</evidence>
<feature type="compositionally biased region" description="Low complexity" evidence="2">
    <location>
        <begin position="51"/>
        <end position="62"/>
    </location>
</feature>
<dbReference type="InterPro" id="IPR036249">
    <property type="entry name" value="Thioredoxin-like_sf"/>
</dbReference>
<dbReference type="OrthoDB" id="270009at2759"/>
<accession>A0A2U1L0B2</accession>
<comment type="caution">
    <text evidence="4">The sequence shown here is derived from an EMBL/GenBank/DDBJ whole genome shotgun (WGS) entry which is preliminary data.</text>
</comment>
<dbReference type="GO" id="GO:0005739">
    <property type="term" value="C:mitochondrion"/>
    <property type="evidence" value="ECO:0007669"/>
    <property type="project" value="GOC"/>
</dbReference>
<gene>
    <name evidence="4" type="ORF">CTI12_AA544810</name>
</gene>
<feature type="transmembrane region" description="Helical" evidence="3">
    <location>
        <begin position="83"/>
        <end position="102"/>
    </location>
</feature>
<dbReference type="EMBL" id="PKPP01012406">
    <property type="protein sequence ID" value="PWA42445.1"/>
    <property type="molecule type" value="Genomic_DNA"/>
</dbReference>
<comment type="similarity">
    <text evidence="1">Belongs to the SCO1/2 family.</text>
</comment>
<name>A0A2U1L0B2_ARTAN</name>
<dbReference type="CDD" id="cd02968">
    <property type="entry name" value="SCO"/>
    <property type="match status" value="1"/>
</dbReference>
<dbReference type="Gene3D" id="3.40.30.10">
    <property type="entry name" value="Glutaredoxin"/>
    <property type="match status" value="1"/>
</dbReference>
<keyword evidence="3" id="KW-0812">Transmembrane</keyword>
<organism evidence="4 5">
    <name type="scientific">Artemisia annua</name>
    <name type="common">Sweet wormwood</name>
    <dbReference type="NCBI Taxonomy" id="35608"/>
    <lineage>
        <taxon>Eukaryota</taxon>
        <taxon>Viridiplantae</taxon>
        <taxon>Streptophyta</taxon>
        <taxon>Embryophyta</taxon>
        <taxon>Tracheophyta</taxon>
        <taxon>Spermatophyta</taxon>
        <taxon>Magnoliopsida</taxon>
        <taxon>eudicotyledons</taxon>
        <taxon>Gunneridae</taxon>
        <taxon>Pentapetalae</taxon>
        <taxon>asterids</taxon>
        <taxon>campanulids</taxon>
        <taxon>Asterales</taxon>
        <taxon>Asteraceae</taxon>
        <taxon>Asteroideae</taxon>
        <taxon>Anthemideae</taxon>
        <taxon>Artemisiinae</taxon>
        <taxon>Artemisia</taxon>
    </lineage>
</organism>
<evidence type="ECO:0000313" key="5">
    <source>
        <dbReference type="Proteomes" id="UP000245207"/>
    </source>
</evidence>
<dbReference type="PANTHER" id="PTHR12151">
    <property type="entry name" value="ELECTRON TRANSPORT PROTIN SCO1/SENC FAMILY MEMBER"/>
    <property type="match status" value="1"/>
</dbReference>
<reference evidence="4 5" key="1">
    <citation type="journal article" date="2018" name="Mol. Plant">
        <title>The genome of Artemisia annua provides insight into the evolution of Asteraceae family and artemisinin biosynthesis.</title>
        <authorList>
            <person name="Shen Q."/>
            <person name="Zhang L."/>
            <person name="Liao Z."/>
            <person name="Wang S."/>
            <person name="Yan T."/>
            <person name="Shi P."/>
            <person name="Liu M."/>
            <person name="Fu X."/>
            <person name="Pan Q."/>
            <person name="Wang Y."/>
            <person name="Lv Z."/>
            <person name="Lu X."/>
            <person name="Zhang F."/>
            <person name="Jiang W."/>
            <person name="Ma Y."/>
            <person name="Chen M."/>
            <person name="Hao X."/>
            <person name="Li L."/>
            <person name="Tang Y."/>
            <person name="Lv G."/>
            <person name="Zhou Y."/>
            <person name="Sun X."/>
            <person name="Brodelius P.E."/>
            <person name="Rose J.K.C."/>
            <person name="Tang K."/>
        </authorList>
    </citation>
    <scope>NUCLEOTIDE SEQUENCE [LARGE SCALE GENOMIC DNA]</scope>
    <source>
        <strain evidence="5">cv. Huhao1</strain>
        <tissue evidence="4">Leaf</tissue>
    </source>
</reference>
<keyword evidence="5" id="KW-1185">Reference proteome</keyword>
<dbReference type="GO" id="GO:0033617">
    <property type="term" value="P:mitochondrial respiratory chain complex IV assembly"/>
    <property type="evidence" value="ECO:0007669"/>
    <property type="project" value="TreeGrafter"/>
</dbReference>
<dbReference type="AlphaFoldDB" id="A0A2U1L0B2"/>
<dbReference type="PANTHER" id="PTHR12151:SF1">
    <property type="entry name" value="PROTEIN SCO1 HOMOLOG 2, MITOCHONDRIAL"/>
    <property type="match status" value="1"/>
</dbReference>
<dbReference type="InterPro" id="IPR003782">
    <property type="entry name" value="SCO1/SenC"/>
</dbReference>
<protein>
    <submittedName>
        <fullName evidence="4">Uncharacterized protein</fullName>
    </submittedName>
</protein>
<keyword evidence="3" id="KW-0472">Membrane</keyword>
<sequence>MGRYVTPRTFHSSSYTSSAKKSSAPLLTTSQKLMGRYVTPGRSGPQRTFHSSSYMRSAKKSSTPLLTTAQKLSAPPLRRLRNFLIPTAVFGGIGAGLLFMHFNDEKRAIRQGQCKNDGCSSRNGPVIGGPFKLIDSNGNLATEKDLKGNWILLYFGYTSSPDVGPSELQKLTKAIKTLASSDLKRNIKVQPVFVTLDPQRDTPSHLRAYLKEFDEGIIGLTGPVSAVREMAHEYRVFFKKVEEDGDDYLVESSHNMYLMNPNMEIVRTFGLEYNAEQLTEEIRKELQKITSH</sequence>
<dbReference type="FunFam" id="3.40.30.10:FF:000013">
    <property type="entry name" value="Blast:Protein SCO1 homolog, mitochondrial"/>
    <property type="match status" value="1"/>
</dbReference>
<feature type="region of interest" description="Disordered" evidence="2">
    <location>
        <begin position="39"/>
        <end position="62"/>
    </location>
</feature>
<dbReference type="Proteomes" id="UP000245207">
    <property type="component" value="Unassembled WGS sequence"/>
</dbReference>